<dbReference type="WBParaSite" id="nRc.2.0.1.t15101-RA">
    <property type="protein sequence ID" value="nRc.2.0.1.t15101-RA"/>
    <property type="gene ID" value="nRc.2.0.1.g15101"/>
</dbReference>
<dbReference type="SUPFAM" id="SSF81321">
    <property type="entry name" value="Family A G protein-coupled receptor-like"/>
    <property type="match status" value="1"/>
</dbReference>
<evidence type="ECO:0000313" key="2">
    <source>
        <dbReference type="Proteomes" id="UP000887565"/>
    </source>
</evidence>
<feature type="transmembrane region" description="Helical" evidence="1">
    <location>
        <begin position="63"/>
        <end position="90"/>
    </location>
</feature>
<name>A0A915IMA0_ROMCU</name>
<dbReference type="Gene3D" id="1.20.1070.10">
    <property type="entry name" value="Rhodopsin 7-helix transmembrane proteins"/>
    <property type="match status" value="1"/>
</dbReference>
<evidence type="ECO:0000256" key="1">
    <source>
        <dbReference type="SAM" id="Phobius"/>
    </source>
</evidence>
<feature type="transmembrane region" description="Helical" evidence="1">
    <location>
        <begin position="31"/>
        <end position="51"/>
    </location>
</feature>
<organism evidence="2 3">
    <name type="scientific">Romanomermis culicivorax</name>
    <name type="common">Nematode worm</name>
    <dbReference type="NCBI Taxonomy" id="13658"/>
    <lineage>
        <taxon>Eukaryota</taxon>
        <taxon>Metazoa</taxon>
        <taxon>Ecdysozoa</taxon>
        <taxon>Nematoda</taxon>
        <taxon>Enoplea</taxon>
        <taxon>Dorylaimia</taxon>
        <taxon>Mermithida</taxon>
        <taxon>Mermithoidea</taxon>
        <taxon>Mermithidae</taxon>
        <taxon>Romanomermis</taxon>
    </lineage>
</organism>
<reference evidence="3" key="1">
    <citation type="submission" date="2022-11" db="UniProtKB">
        <authorList>
            <consortium name="WormBaseParasite"/>
        </authorList>
    </citation>
    <scope>IDENTIFICATION</scope>
</reference>
<accession>A0A915IMA0</accession>
<keyword evidence="1" id="KW-0472">Membrane</keyword>
<dbReference type="AlphaFoldDB" id="A0A915IMA0"/>
<keyword evidence="1" id="KW-1133">Transmembrane helix</keyword>
<dbReference type="Proteomes" id="UP000887565">
    <property type="component" value="Unplaced"/>
</dbReference>
<keyword evidence="2" id="KW-1185">Reference proteome</keyword>
<protein>
    <submittedName>
        <fullName evidence="3">G-protein coupled receptors family 1 profile domain-containing protein</fullName>
    </submittedName>
</protein>
<proteinExistence type="predicted"/>
<feature type="transmembrane region" description="Helical" evidence="1">
    <location>
        <begin position="125"/>
        <end position="146"/>
    </location>
</feature>
<sequence>MYEFLAFSIDVERMIAIRCPAFFSRSNGKHAVIVISCCSMASVITMSTTVIDNNLYDQTDYSFYVWMGVPASIAFVSVSMSFLFLSLVFYGYSILLIKKKVATVLESGLDTAARMSNQLLKSIKLLVIIILMYNVTRVLTAGAFTYLQILFPSSSVRLWLYFFILEQVGKVVESIYIIRAQDWTKEYFQAILVSMKRIVHGDVLTTPITH</sequence>
<evidence type="ECO:0000313" key="3">
    <source>
        <dbReference type="WBParaSite" id="nRc.2.0.1.t15101-RA"/>
    </source>
</evidence>
<keyword evidence="1" id="KW-0812">Transmembrane</keyword>